<gene>
    <name evidence="1" type="ORF">ACFFIX_10725</name>
</gene>
<accession>A0ABV6GE18</accession>
<dbReference type="EMBL" id="JBHLVO010000007">
    <property type="protein sequence ID" value="MFC0271924.1"/>
    <property type="molecule type" value="Genomic_DNA"/>
</dbReference>
<dbReference type="CDD" id="cd02518">
    <property type="entry name" value="GT2_SpsF"/>
    <property type="match status" value="1"/>
</dbReference>
<protein>
    <submittedName>
        <fullName evidence="1">Cytidylyltransferase domain-containing protein</fullName>
    </submittedName>
</protein>
<evidence type="ECO:0000313" key="2">
    <source>
        <dbReference type="Proteomes" id="UP001589854"/>
    </source>
</evidence>
<reference evidence="1 2" key="1">
    <citation type="submission" date="2024-09" db="EMBL/GenBank/DDBJ databases">
        <authorList>
            <person name="Sun Q."/>
            <person name="Mori K."/>
        </authorList>
    </citation>
    <scope>NUCLEOTIDE SEQUENCE [LARGE SCALE GENOMIC DNA]</scope>
    <source>
        <strain evidence="1 2">CCM 7228</strain>
    </source>
</reference>
<sequence>MKTLIIIQARMGSTRLPGKVLKPLGESVVLDYVISRCKQVSQVEEVIVATSTLKQDDVIINWCKEHDVTCFRGSEDDVLKRYYTCAKPHNPDYIIRVTADCPFVDYHLANQINDAMKKKPADFVIVNGKLPRGLVVEMIAFSALEYMYKHGHKSRYREHVTYYAYEFPEKFNQTEVTAPCSLQHPELRITLDTKEDYQLCVAVADHFYGNKLISSQDVVDYLRAYPEIANKNSHIKQKPVE</sequence>
<dbReference type="GO" id="GO:0016779">
    <property type="term" value="F:nucleotidyltransferase activity"/>
    <property type="evidence" value="ECO:0007669"/>
    <property type="project" value="UniProtKB-KW"/>
</dbReference>
<dbReference type="PANTHER" id="PTHR42866">
    <property type="entry name" value="3-DEOXY-MANNO-OCTULOSONATE CYTIDYLYLTRANSFERASE"/>
    <property type="match status" value="1"/>
</dbReference>
<dbReference type="Pfam" id="PF02348">
    <property type="entry name" value="CTP_transf_3"/>
    <property type="match status" value="1"/>
</dbReference>
<dbReference type="InterPro" id="IPR003329">
    <property type="entry name" value="Cytidylyl_trans"/>
</dbReference>
<keyword evidence="1" id="KW-0548">Nucleotidyltransferase</keyword>
<dbReference type="RefSeq" id="WP_378933939.1">
    <property type="nucleotide sequence ID" value="NZ_JBHLVO010000007.1"/>
</dbReference>
<proteinExistence type="predicted"/>
<keyword evidence="2" id="KW-1185">Reference proteome</keyword>
<dbReference type="InterPro" id="IPR029044">
    <property type="entry name" value="Nucleotide-diphossugar_trans"/>
</dbReference>
<dbReference type="Gene3D" id="3.90.550.10">
    <property type="entry name" value="Spore Coat Polysaccharide Biosynthesis Protein SpsA, Chain A"/>
    <property type="match status" value="1"/>
</dbReference>
<comment type="caution">
    <text evidence="1">The sequence shown here is derived from an EMBL/GenBank/DDBJ whole genome shotgun (WGS) entry which is preliminary data.</text>
</comment>
<organism evidence="1 2">
    <name type="scientific">Metabacillus herbersteinensis</name>
    <dbReference type="NCBI Taxonomy" id="283816"/>
    <lineage>
        <taxon>Bacteria</taxon>
        <taxon>Bacillati</taxon>
        <taxon>Bacillota</taxon>
        <taxon>Bacilli</taxon>
        <taxon>Bacillales</taxon>
        <taxon>Bacillaceae</taxon>
        <taxon>Metabacillus</taxon>
    </lineage>
</organism>
<dbReference type="SUPFAM" id="SSF53448">
    <property type="entry name" value="Nucleotide-diphospho-sugar transferases"/>
    <property type="match status" value="1"/>
</dbReference>
<keyword evidence="1" id="KW-0808">Transferase</keyword>
<dbReference type="PANTHER" id="PTHR42866:SF1">
    <property type="entry name" value="SPORE COAT POLYSACCHARIDE BIOSYNTHESIS PROTEIN SPSF"/>
    <property type="match status" value="1"/>
</dbReference>
<name>A0ABV6GE18_9BACI</name>
<dbReference type="Proteomes" id="UP001589854">
    <property type="component" value="Unassembled WGS sequence"/>
</dbReference>
<evidence type="ECO:0000313" key="1">
    <source>
        <dbReference type="EMBL" id="MFC0271924.1"/>
    </source>
</evidence>